<proteinExistence type="predicted"/>
<dbReference type="Proteomes" id="UP000306719">
    <property type="component" value="Unassembled WGS sequence"/>
</dbReference>
<reference evidence="1 2" key="1">
    <citation type="submission" date="2018-01" db="EMBL/GenBank/DDBJ databases">
        <authorList>
            <person name="Paulsen S."/>
            <person name="Gram L.K."/>
        </authorList>
    </citation>
    <scope>NUCLEOTIDE SEQUENCE [LARGE SCALE GENOMIC DNA]</scope>
    <source>
        <strain evidence="1 2">S2599</strain>
    </source>
</reference>
<comment type="caution">
    <text evidence="1">The sequence shown here is derived from an EMBL/GenBank/DDBJ whole genome shotgun (WGS) entry which is preliminary data.</text>
</comment>
<gene>
    <name evidence="1" type="ORF">CWB98_24060</name>
</gene>
<name>A0A5S3WI42_9GAMM</name>
<feature type="non-terminal residue" evidence="1">
    <location>
        <position position="84"/>
    </location>
</feature>
<protein>
    <submittedName>
        <fullName evidence="1">Uncharacterized protein</fullName>
    </submittedName>
</protein>
<organism evidence="1 2">
    <name type="scientific">Pseudoalteromonas rubra</name>
    <dbReference type="NCBI Taxonomy" id="43658"/>
    <lineage>
        <taxon>Bacteria</taxon>
        <taxon>Pseudomonadati</taxon>
        <taxon>Pseudomonadota</taxon>
        <taxon>Gammaproteobacteria</taxon>
        <taxon>Alteromonadales</taxon>
        <taxon>Pseudoalteromonadaceae</taxon>
        <taxon>Pseudoalteromonas</taxon>
    </lineage>
</organism>
<evidence type="ECO:0000313" key="2">
    <source>
        <dbReference type="Proteomes" id="UP000306719"/>
    </source>
</evidence>
<accession>A0A5S3WI42</accession>
<sequence>MFYLEKGCLYIDSYMKDEKFIKYIPYEDYMIPAFELKSGLFFYNGGLKDFSRIDPVGIVYASKDYVLYSVLDGARETLIAVSEG</sequence>
<evidence type="ECO:0000313" key="1">
    <source>
        <dbReference type="EMBL" id="TMP26901.1"/>
    </source>
</evidence>
<reference evidence="2" key="2">
    <citation type="submission" date="2019-06" db="EMBL/GenBank/DDBJ databases">
        <title>Co-occurence of chitin degradation, pigmentation and bioactivity in marine Pseudoalteromonas.</title>
        <authorList>
            <person name="Sonnenschein E.C."/>
            <person name="Bech P.K."/>
        </authorList>
    </citation>
    <scope>NUCLEOTIDE SEQUENCE [LARGE SCALE GENOMIC DNA]</scope>
    <source>
        <strain evidence="2">S2599</strain>
    </source>
</reference>
<dbReference type="AlphaFoldDB" id="A0A5S3WI42"/>
<dbReference type="EMBL" id="PNCJ01000205">
    <property type="protein sequence ID" value="TMP26901.1"/>
    <property type="molecule type" value="Genomic_DNA"/>
</dbReference>